<dbReference type="EMBL" id="LCJG01000067">
    <property type="protein sequence ID" value="KKT71433.1"/>
    <property type="molecule type" value="Genomic_DNA"/>
</dbReference>
<comment type="caution">
    <text evidence="1">The sequence shown here is derived from an EMBL/GenBank/DDBJ whole genome shotgun (WGS) entry which is preliminary data.</text>
</comment>
<sequence length="505" mass="52119">MTGGNDWSITAAGQANFTTTLGSGLTSCTGANQKLQWNSSTNLFSCANENVLQTRSFNDPADVAWTDDNVTEFFTTPATRANITPTSASNSVLVMVEVVIAAGGAGDTDAVGTIRRGIGATPTCVNPPSNQVDGSFGKFFSSTGADGTATLVFLDSPASTSSVRYTLCSSANSTLGSTPTKTDATITLIEVTNSTADLAEIYSTNDKTIAMGDVVSLDSALRAGVKKSTGRYDSSVLGIVSTAPALTIGGTDGEGLSAVPVALSGRVPVKVSAENGAIKAGDLLTTSSTPGVAMKATKAGAIIGNAMSDFSGEGIGLVLAFVKNGESNGSKLANVMKGLDETSGDYKSQVLNNLVLEKEQIASTSANISEIMTDRVVAGLEVITPKVITQDILASGMFVMQDKDGNENVKITSDGNAIFVGTIKADKIEANEIKGFKLMADEITTLSDKVAGLSTASGEIVATPSATLSMSDVINNVFRRVAEFFEKVIFHGDVFFAGRPTFNKD</sequence>
<proteinExistence type="predicted"/>
<accession>A0A0G1JJ49</accession>
<name>A0A0G1JJ49_9BACT</name>
<dbReference type="Gene3D" id="2.40.300.10">
    <property type="entry name" value="Head decoration protein D"/>
    <property type="match status" value="1"/>
</dbReference>
<gene>
    <name evidence="1" type="ORF">UW68_C0067G0003</name>
</gene>
<dbReference type="STRING" id="1618384.UW68_C0067G0003"/>
<protein>
    <submittedName>
        <fullName evidence="1">Uncharacterized protein</fullName>
    </submittedName>
</protein>
<dbReference type="AlphaFoldDB" id="A0A0G1JJ49"/>
<evidence type="ECO:0000313" key="1">
    <source>
        <dbReference type="EMBL" id="KKT71433.1"/>
    </source>
</evidence>
<dbReference type="Proteomes" id="UP000034835">
    <property type="component" value="Unassembled WGS sequence"/>
</dbReference>
<organism evidence="1 2">
    <name type="scientific">Candidatus Collierbacteria bacterium GW2011_GWB1_44_6</name>
    <dbReference type="NCBI Taxonomy" id="1618384"/>
    <lineage>
        <taxon>Bacteria</taxon>
        <taxon>Candidatus Collieribacteriota</taxon>
    </lineage>
</organism>
<feature type="non-terminal residue" evidence="1">
    <location>
        <position position="505"/>
    </location>
</feature>
<reference evidence="1 2" key="1">
    <citation type="journal article" date="2015" name="Nature">
        <title>rRNA introns, odd ribosomes, and small enigmatic genomes across a large radiation of phyla.</title>
        <authorList>
            <person name="Brown C.T."/>
            <person name="Hug L.A."/>
            <person name="Thomas B.C."/>
            <person name="Sharon I."/>
            <person name="Castelle C.J."/>
            <person name="Singh A."/>
            <person name="Wilkins M.J."/>
            <person name="Williams K.H."/>
            <person name="Banfield J.F."/>
        </authorList>
    </citation>
    <scope>NUCLEOTIDE SEQUENCE [LARGE SCALE GENOMIC DNA]</scope>
</reference>
<evidence type="ECO:0000313" key="2">
    <source>
        <dbReference type="Proteomes" id="UP000034835"/>
    </source>
</evidence>